<proteinExistence type="predicted"/>
<name>A0A8T2S8I3_CERRI</name>
<keyword evidence="5 6" id="KW-0472">Membrane</keyword>
<dbReference type="OMA" id="VEFALWI"/>
<evidence type="ECO:0000256" key="3">
    <source>
        <dbReference type="ARBA" id="ARBA00022824"/>
    </source>
</evidence>
<feature type="transmembrane region" description="Helical" evidence="6">
    <location>
        <begin position="168"/>
        <end position="187"/>
    </location>
</feature>
<accession>A0A8T2S8I3</accession>
<dbReference type="InterPro" id="IPR003388">
    <property type="entry name" value="Reticulon"/>
</dbReference>
<dbReference type="Proteomes" id="UP000825935">
    <property type="component" value="Chromosome 22"/>
</dbReference>
<evidence type="ECO:0000256" key="2">
    <source>
        <dbReference type="ARBA" id="ARBA00022692"/>
    </source>
</evidence>
<feature type="region of interest" description="Disordered" evidence="7">
    <location>
        <begin position="71"/>
        <end position="90"/>
    </location>
</feature>
<feature type="domain" description="Reticulon" evidence="8">
    <location>
        <begin position="136"/>
        <end position="323"/>
    </location>
</feature>
<dbReference type="InterPro" id="IPR045064">
    <property type="entry name" value="Reticulon-like"/>
</dbReference>
<feature type="transmembrane region" description="Helical" evidence="6">
    <location>
        <begin position="140"/>
        <end position="162"/>
    </location>
</feature>
<evidence type="ECO:0000313" key="10">
    <source>
        <dbReference type="Proteomes" id="UP000825935"/>
    </source>
</evidence>
<sequence>MEVERKSMEDTEKGTPDGERNITSETLDSMLQKFENGDAPDVERKDAVNEEQDLPAEESAICLDKVEVDQKGMAEQEEDSSGGERSIDSDTLDSTVGKIKQLPAAQSAQKVEKMSRETRLFGREKSVYELLGSGRVADVLLWRNAMLSAGILTSITTIYVAFEWLGWHVLSVFSRLLIIALAVLFVWSNMASLLKKSPPHIPISEISEKKALHVAYVLRDQINLSMDVLRDVLLGKDLKLFLKVEFALWILSLVGKSADSLTLIYLGALFLLTVPWLYERHEDKVDQTLKRGYEHTQRFSGKLREHVLAKMPVLASTQHKKSS</sequence>
<evidence type="ECO:0000256" key="5">
    <source>
        <dbReference type="ARBA" id="ARBA00023136"/>
    </source>
</evidence>
<evidence type="ECO:0000259" key="8">
    <source>
        <dbReference type="PROSITE" id="PS50845"/>
    </source>
</evidence>
<dbReference type="PANTHER" id="PTHR10994">
    <property type="entry name" value="RETICULON"/>
    <property type="match status" value="1"/>
</dbReference>
<dbReference type="PANTHER" id="PTHR10994:SF193">
    <property type="entry name" value="RETICULON-LIKE PROTEIN"/>
    <property type="match status" value="1"/>
</dbReference>
<evidence type="ECO:0000256" key="4">
    <source>
        <dbReference type="ARBA" id="ARBA00022989"/>
    </source>
</evidence>
<dbReference type="Pfam" id="PF02453">
    <property type="entry name" value="Reticulon"/>
    <property type="match status" value="1"/>
</dbReference>
<keyword evidence="4 6" id="KW-1133">Transmembrane helix</keyword>
<keyword evidence="2 6" id="KW-0812">Transmembrane</keyword>
<dbReference type="PROSITE" id="PS50845">
    <property type="entry name" value="RETICULON"/>
    <property type="match status" value="1"/>
</dbReference>
<gene>
    <name evidence="9" type="ORF">KP509_22G055300</name>
</gene>
<dbReference type="GO" id="GO:0009617">
    <property type="term" value="P:response to bacterium"/>
    <property type="evidence" value="ECO:0007669"/>
    <property type="project" value="InterPro"/>
</dbReference>
<evidence type="ECO:0000256" key="6">
    <source>
        <dbReference type="RuleBase" id="RU363132"/>
    </source>
</evidence>
<feature type="compositionally biased region" description="Basic and acidic residues" evidence="7">
    <location>
        <begin position="1"/>
        <end position="22"/>
    </location>
</feature>
<comment type="caution">
    <text evidence="9">The sequence shown here is derived from an EMBL/GenBank/DDBJ whole genome shotgun (WGS) entry which is preliminary data.</text>
</comment>
<evidence type="ECO:0000256" key="7">
    <source>
        <dbReference type="SAM" id="MobiDB-lite"/>
    </source>
</evidence>
<dbReference type="GO" id="GO:0005789">
    <property type="term" value="C:endoplasmic reticulum membrane"/>
    <property type="evidence" value="ECO:0007669"/>
    <property type="project" value="UniProtKB-SubCell"/>
</dbReference>
<protein>
    <recommendedName>
        <fullName evidence="6">Reticulon-like protein</fullName>
    </recommendedName>
</protein>
<dbReference type="OrthoDB" id="567788at2759"/>
<evidence type="ECO:0000256" key="1">
    <source>
        <dbReference type="ARBA" id="ARBA00004477"/>
    </source>
</evidence>
<reference evidence="9" key="1">
    <citation type="submission" date="2021-08" db="EMBL/GenBank/DDBJ databases">
        <title>WGS assembly of Ceratopteris richardii.</title>
        <authorList>
            <person name="Marchant D.B."/>
            <person name="Chen G."/>
            <person name="Jenkins J."/>
            <person name="Shu S."/>
            <person name="Leebens-Mack J."/>
            <person name="Grimwood J."/>
            <person name="Schmutz J."/>
            <person name="Soltis P."/>
            <person name="Soltis D."/>
            <person name="Chen Z.-H."/>
        </authorList>
    </citation>
    <scope>NUCLEOTIDE SEQUENCE</scope>
    <source>
        <strain evidence="9">Whitten #5841</strain>
        <tissue evidence="9">Leaf</tissue>
    </source>
</reference>
<comment type="subcellular location">
    <subcellularLocation>
        <location evidence="1 6">Endoplasmic reticulum membrane</location>
        <topology evidence="1 6">Multi-pass membrane protein</topology>
    </subcellularLocation>
</comment>
<evidence type="ECO:0000313" key="9">
    <source>
        <dbReference type="EMBL" id="KAH7307349.1"/>
    </source>
</evidence>
<organism evidence="9 10">
    <name type="scientific">Ceratopteris richardii</name>
    <name type="common">Triangle waterfern</name>
    <dbReference type="NCBI Taxonomy" id="49495"/>
    <lineage>
        <taxon>Eukaryota</taxon>
        <taxon>Viridiplantae</taxon>
        <taxon>Streptophyta</taxon>
        <taxon>Embryophyta</taxon>
        <taxon>Tracheophyta</taxon>
        <taxon>Polypodiopsida</taxon>
        <taxon>Polypodiidae</taxon>
        <taxon>Polypodiales</taxon>
        <taxon>Pteridineae</taxon>
        <taxon>Pteridaceae</taxon>
        <taxon>Parkerioideae</taxon>
        <taxon>Ceratopteris</taxon>
    </lineage>
</organism>
<dbReference type="EMBL" id="CM035427">
    <property type="protein sequence ID" value="KAH7307349.1"/>
    <property type="molecule type" value="Genomic_DNA"/>
</dbReference>
<keyword evidence="10" id="KW-1185">Reference proteome</keyword>
<dbReference type="AlphaFoldDB" id="A0A8T2S8I3"/>
<keyword evidence="3 6" id="KW-0256">Endoplasmic reticulum</keyword>
<feature type="region of interest" description="Disordered" evidence="7">
    <location>
        <begin position="1"/>
        <end position="65"/>
    </location>
</feature>